<dbReference type="RefSeq" id="WP_349244727.1">
    <property type="nucleotide sequence ID" value="NZ_JASCXX010000010.1"/>
</dbReference>
<evidence type="ECO:0000256" key="2">
    <source>
        <dbReference type="SAM" id="Phobius"/>
    </source>
</evidence>
<keyword evidence="2" id="KW-0472">Membrane</keyword>
<evidence type="ECO:0000313" key="3">
    <source>
        <dbReference type="EMBL" id="MDI6449318.1"/>
    </source>
</evidence>
<keyword evidence="4" id="KW-1185">Reference proteome</keyword>
<dbReference type="AlphaFoldDB" id="A0AAW6TUN5"/>
<proteinExistence type="predicted"/>
<comment type="caution">
    <text evidence="3">The sequence shown here is derived from an EMBL/GenBank/DDBJ whole genome shotgun (WGS) entry which is preliminary data.</text>
</comment>
<protein>
    <submittedName>
        <fullName evidence="3">Uncharacterized protein</fullName>
    </submittedName>
</protein>
<reference evidence="3" key="1">
    <citation type="submission" date="2023-05" db="EMBL/GenBank/DDBJ databases">
        <title>Anaerotaeda fermentans gen. nov., sp. nov., a novel anaerobic planctomycete of the new family within the order Sedimentisphaerales isolated from Taman Peninsula, Russia.</title>
        <authorList>
            <person name="Khomyakova M.A."/>
            <person name="Merkel A.Y."/>
            <person name="Slobodkin A.I."/>
        </authorList>
    </citation>
    <scope>NUCLEOTIDE SEQUENCE</scope>
    <source>
        <strain evidence="3">M17dextr</strain>
    </source>
</reference>
<feature type="compositionally biased region" description="Basic and acidic residues" evidence="1">
    <location>
        <begin position="9"/>
        <end position="24"/>
    </location>
</feature>
<accession>A0AAW6TUN5</accession>
<keyword evidence="2" id="KW-0812">Transmembrane</keyword>
<name>A0AAW6TUN5_9BACT</name>
<feature type="region of interest" description="Disordered" evidence="1">
    <location>
        <begin position="1"/>
        <end position="29"/>
    </location>
</feature>
<feature type="transmembrane region" description="Helical" evidence="2">
    <location>
        <begin position="40"/>
        <end position="56"/>
    </location>
</feature>
<keyword evidence="2" id="KW-1133">Transmembrane helix</keyword>
<dbReference type="EMBL" id="JASCXX010000010">
    <property type="protein sequence ID" value="MDI6449318.1"/>
    <property type="molecule type" value="Genomic_DNA"/>
</dbReference>
<feature type="transmembrane region" description="Helical" evidence="2">
    <location>
        <begin position="62"/>
        <end position="81"/>
    </location>
</feature>
<evidence type="ECO:0000313" key="4">
    <source>
        <dbReference type="Proteomes" id="UP001431776"/>
    </source>
</evidence>
<dbReference type="Proteomes" id="UP001431776">
    <property type="component" value="Unassembled WGS sequence"/>
</dbReference>
<sequence>MAKCLAIRHGQDDSRVHQSGDDRSAPSAQATSGVRRCIRIGRWLIGLSAGAVWVYLSSRYWLLGVVTLSVAVVLFLLLYSVDDYAPRETQPGKQ</sequence>
<organism evidence="3 4">
    <name type="scientific">Anaerobaca lacustris</name>
    <dbReference type="NCBI Taxonomy" id="3044600"/>
    <lineage>
        <taxon>Bacteria</taxon>
        <taxon>Pseudomonadati</taxon>
        <taxon>Planctomycetota</taxon>
        <taxon>Phycisphaerae</taxon>
        <taxon>Sedimentisphaerales</taxon>
        <taxon>Anaerobacaceae</taxon>
        <taxon>Anaerobaca</taxon>
    </lineage>
</organism>
<gene>
    <name evidence="3" type="ORF">QJ522_09720</name>
</gene>
<evidence type="ECO:0000256" key="1">
    <source>
        <dbReference type="SAM" id="MobiDB-lite"/>
    </source>
</evidence>